<feature type="compositionally biased region" description="Polar residues" evidence="1">
    <location>
        <begin position="108"/>
        <end position="125"/>
    </location>
</feature>
<feature type="compositionally biased region" description="Basic and acidic residues" evidence="1">
    <location>
        <begin position="63"/>
        <end position="76"/>
    </location>
</feature>
<accession>A0A8X6MX33</accession>
<evidence type="ECO:0000313" key="2">
    <source>
        <dbReference type="EMBL" id="GFS82417.1"/>
    </source>
</evidence>
<dbReference type="AlphaFoldDB" id="A0A8X6MX33"/>
<organism evidence="2 3">
    <name type="scientific">Nephila pilipes</name>
    <name type="common">Giant wood spider</name>
    <name type="synonym">Nephila maculata</name>
    <dbReference type="NCBI Taxonomy" id="299642"/>
    <lineage>
        <taxon>Eukaryota</taxon>
        <taxon>Metazoa</taxon>
        <taxon>Ecdysozoa</taxon>
        <taxon>Arthropoda</taxon>
        <taxon>Chelicerata</taxon>
        <taxon>Arachnida</taxon>
        <taxon>Araneae</taxon>
        <taxon>Araneomorphae</taxon>
        <taxon>Entelegynae</taxon>
        <taxon>Araneoidea</taxon>
        <taxon>Nephilidae</taxon>
        <taxon>Nephila</taxon>
    </lineage>
</organism>
<dbReference type="Proteomes" id="UP000887013">
    <property type="component" value="Unassembled WGS sequence"/>
</dbReference>
<name>A0A8X6MX33_NEPPI</name>
<evidence type="ECO:0000313" key="3">
    <source>
        <dbReference type="Proteomes" id="UP000887013"/>
    </source>
</evidence>
<protein>
    <submittedName>
        <fullName evidence="2">Uncharacterized protein</fullName>
    </submittedName>
</protein>
<evidence type="ECO:0000256" key="1">
    <source>
        <dbReference type="SAM" id="MobiDB-lite"/>
    </source>
</evidence>
<gene>
    <name evidence="2" type="ORF">NPIL_95021</name>
</gene>
<keyword evidence="3" id="KW-1185">Reference proteome</keyword>
<proteinExistence type="predicted"/>
<feature type="region of interest" description="Disordered" evidence="1">
    <location>
        <begin position="59"/>
        <end position="137"/>
    </location>
</feature>
<feature type="compositionally biased region" description="Basic and acidic residues" evidence="1">
    <location>
        <begin position="93"/>
        <end position="107"/>
    </location>
</feature>
<sequence>MKSATCKWPEPFLEATPILCTEKGHRFFLAISRTTFPRERGVELPRHFRQISLQLFQVASQPHGEKKEKDPSESRKKVSWSNGLGHHKKKTRYQNEKEKKKLEEDYPKNNTFRQSESINMGNSPDCQIRVPPFSVHS</sequence>
<comment type="caution">
    <text evidence="2">The sequence shown here is derived from an EMBL/GenBank/DDBJ whole genome shotgun (WGS) entry which is preliminary data.</text>
</comment>
<reference evidence="2" key="1">
    <citation type="submission" date="2020-08" db="EMBL/GenBank/DDBJ databases">
        <title>Multicomponent nature underlies the extraordinary mechanical properties of spider dragline silk.</title>
        <authorList>
            <person name="Kono N."/>
            <person name="Nakamura H."/>
            <person name="Mori M."/>
            <person name="Yoshida Y."/>
            <person name="Ohtoshi R."/>
            <person name="Malay A.D."/>
            <person name="Moran D.A.P."/>
            <person name="Tomita M."/>
            <person name="Numata K."/>
            <person name="Arakawa K."/>
        </authorList>
    </citation>
    <scope>NUCLEOTIDE SEQUENCE</scope>
</reference>
<dbReference type="EMBL" id="BMAW01051804">
    <property type="protein sequence ID" value="GFS82417.1"/>
    <property type="molecule type" value="Genomic_DNA"/>
</dbReference>